<name>A0A553Q3L0_9TELE</name>
<dbReference type="AlphaFoldDB" id="A0A553Q3L0"/>
<dbReference type="Proteomes" id="UP000316079">
    <property type="component" value="Unassembled WGS sequence"/>
</dbReference>
<accession>A0A553Q3L0</accession>
<gene>
    <name evidence="1" type="ORF">DNTS_035852</name>
</gene>
<evidence type="ECO:0000313" key="2">
    <source>
        <dbReference type="Proteomes" id="UP000316079"/>
    </source>
</evidence>
<organism evidence="1 2">
    <name type="scientific">Danionella cerebrum</name>
    <dbReference type="NCBI Taxonomy" id="2873325"/>
    <lineage>
        <taxon>Eukaryota</taxon>
        <taxon>Metazoa</taxon>
        <taxon>Chordata</taxon>
        <taxon>Craniata</taxon>
        <taxon>Vertebrata</taxon>
        <taxon>Euteleostomi</taxon>
        <taxon>Actinopterygii</taxon>
        <taxon>Neopterygii</taxon>
        <taxon>Teleostei</taxon>
        <taxon>Ostariophysi</taxon>
        <taxon>Cypriniformes</taxon>
        <taxon>Danionidae</taxon>
        <taxon>Danioninae</taxon>
        <taxon>Danionella</taxon>
    </lineage>
</organism>
<comment type="caution">
    <text evidence="1">The sequence shown here is derived from an EMBL/GenBank/DDBJ whole genome shotgun (WGS) entry which is preliminary data.</text>
</comment>
<proteinExistence type="predicted"/>
<evidence type="ECO:0000313" key="1">
    <source>
        <dbReference type="EMBL" id="TRY84515.1"/>
    </source>
</evidence>
<dbReference type="EMBL" id="SRMA01026400">
    <property type="protein sequence ID" value="TRY84515.1"/>
    <property type="molecule type" value="Genomic_DNA"/>
</dbReference>
<keyword evidence="2" id="KW-1185">Reference proteome</keyword>
<protein>
    <submittedName>
        <fullName evidence="1">Uncharacterized protein</fullName>
    </submittedName>
</protein>
<sequence>MSCEATCKKTSEMKPVNGERTVAAFGQKHAGGPPLLHPSPQECKKGSCHVNGLFCVRDPFVRPSEQHQC</sequence>
<reference evidence="1 2" key="1">
    <citation type="journal article" date="2019" name="Sci. Data">
        <title>Hybrid genome assembly and annotation of Danionella translucida.</title>
        <authorList>
            <person name="Kadobianskyi M."/>
            <person name="Schulze L."/>
            <person name="Schuelke M."/>
            <person name="Judkewitz B."/>
        </authorList>
    </citation>
    <scope>NUCLEOTIDE SEQUENCE [LARGE SCALE GENOMIC DNA]</scope>
    <source>
        <strain evidence="1 2">Bolton</strain>
    </source>
</reference>